<keyword evidence="15" id="KW-1185">Reference proteome</keyword>
<comment type="catalytic activity">
    <reaction evidence="1">
        <text>ATP + protein L-histidine = ADP + protein N-phospho-L-histidine.</text>
        <dbReference type="EC" id="2.7.13.3"/>
    </reaction>
</comment>
<name>A0ABY7VGD5_9GAMM</name>
<feature type="domain" description="Histidine kinase" evidence="11">
    <location>
        <begin position="512"/>
        <end position="728"/>
    </location>
</feature>
<evidence type="ECO:0000259" key="12">
    <source>
        <dbReference type="PROSITE" id="PS50112"/>
    </source>
</evidence>
<evidence type="ECO:0000256" key="5">
    <source>
        <dbReference type="ARBA" id="ARBA00022679"/>
    </source>
</evidence>
<evidence type="ECO:0000259" key="11">
    <source>
        <dbReference type="PROSITE" id="PS50109"/>
    </source>
</evidence>
<sequence>MNTKDQHTLVIITDSFLIKPSVITSFLLGLLLSYLGYQFTLNQENKEISHELNTVKLLYQTAFVRELELNIEILRDIRKFYQSSNLVTREEFKQFTVETIEKMPAIKALEWVPRVPQTGIDRYIQDARDDGLANFDITQNDSRGNMVAVGRNKAFYYPVFYIEPLKGNEKALGYDLSSSPARKKTIIASMNSGETLATTPIQLVQEQERSTAYLFMEPVYRGDRTQRQARLENFQGFALGVFHIQPLFLSSLNSAGLYNNQVLVHMEDVSDPGSPVSLFKTYSQEPVQETVHYRQTITIKRLGRTWQLTLHPSQEFIKQFQSNRAQIVFISGMAFTLLVVSFLFLLIGRERAIRQLVEQRTRQLQMEQRRSQAILDTTLNAIITINASGLIQSCNPAGQRLFGYRETELLNNNIKMLMPSPYAEHHDNYLSNYLTSNVSKIIGNGREVKGLKKDGSTFPIFLSVDQASLEDTIIFVGVIADLSQQKENEKILVDAKEKAEMHSRAKSEFLSMMSHELRTPLTVILGYLPLLTNKDKLPLAEIIAEIASEMKDSGEHLLVLINDILDISKIEAGKLEIKRQWQNSHNVVEECLQSLKNSVQGKNVQLVNQVPDLKIFSDPTRIKQIFINLLSNAIKFTAQGAITVRGEQSEKNIIFEVQDTGCGIDNSALPLLFDKFYQVDSSSTRKVRGTGLGLAITKRLIELHGGTISVASQKGVGTTFTFSINNILEANHELNSTG</sequence>
<dbReference type="SMART" id="SM00387">
    <property type="entry name" value="HATPase_c"/>
    <property type="match status" value="1"/>
</dbReference>
<accession>A0ABY7VGD5</accession>
<evidence type="ECO:0000313" key="15">
    <source>
        <dbReference type="Proteomes" id="UP001215231"/>
    </source>
</evidence>
<dbReference type="InterPro" id="IPR000014">
    <property type="entry name" value="PAS"/>
</dbReference>
<dbReference type="Pfam" id="PF03924">
    <property type="entry name" value="CHASE"/>
    <property type="match status" value="1"/>
</dbReference>
<dbReference type="PRINTS" id="PR00344">
    <property type="entry name" value="BCTRLSENSOR"/>
</dbReference>
<dbReference type="InterPro" id="IPR036097">
    <property type="entry name" value="HisK_dim/P_sf"/>
</dbReference>
<evidence type="ECO:0000256" key="2">
    <source>
        <dbReference type="ARBA" id="ARBA00004370"/>
    </source>
</evidence>
<dbReference type="RefSeq" id="WP_274052864.1">
    <property type="nucleotide sequence ID" value="NZ_CP059693.1"/>
</dbReference>
<evidence type="ECO:0000313" key="14">
    <source>
        <dbReference type="EMBL" id="WDE12583.1"/>
    </source>
</evidence>
<evidence type="ECO:0000256" key="3">
    <source>
        <dbReference type="ARBA" id="ARBA00012438"/>
    </source>
</evidence>
<evidence type="ECO:0000256" key="6">
    <source>
        <dbReference type="ARBA" id="ARBA00022692"/>
    </source>
</evidence>
<keyword evidence="6 10" id="KW-0812">Transmembrane</keyword>
<evidence type="ECO:0000256" key="1">
    <source>
        <dbReference type="ARBA" id="ARBA00000085"/>
    </source>
</evidence>
<dbReference type="Pfam" id="PF00989">
    <property type="entry name" value="PAS"/>
    <property type="match status" value="1"/>
</dbReference>
<keyword evidence="9 10" id="KW-0472">Membrane</keyword>
<organism evidence="14 15">
    <name type="scientific">Thalassomonas haliotis</name>
    <dbReference type="NCBI Taxonomy" id="485448"/>
    <lineage>
        <taxon>Bacteria</taxon>
        <taxon>Pseudomonadati</taxon>
        <taxon>Pseudomonadota</taxon>
        <taxon>Gammaproteobacteria</taxon>
        <taxon>Alteromonadales</taxon>
        <taxon>Colwelliaceae</taxon>
        <taxon>Thalassomonas</taxon>
    </lineage>
</organism>
<dbReference type="InterPro" id="IPR035965">
    <property type="entry name" value="PAS-like_dom_sf"/>
</dbReference>
<keyword evidence="4" id="KW-0597">Phosphoprotein</keyword>
<feature type="domain" description="PAS" evidence="12">
    <location>
        <begin position="367"/>
        <end position="437"/>
    </location>
</feature>
<dbReference type="SMART" id="SM00388">
    <property type="entry name" value="HisKA"/>
    <property type="match status" value="1"/>
</dbReference>
<dbReference type="EC" id="2.7.13.3" evidence="3"/>
<dbReference type="NCBIfam" id="TIGR00229">
    <property type="entry name" value="sensory_box"/>
    <property type="match status" value="1"/>
</dbReference>
<evidence type="ECO:0000256" key="10">
    <source>
        <dbReference type="SAM" id="Phobius"/>
    </source>
</evidence>
<dbReference type="Pfam" id="PF00512">
    <property type="entry name" value="HisKA"/>
    <property type="match status" value="1"/>
</dbReference>
<dbReference type="PROSITE" id="PS50112">
    <property type="entry name" value="PAS"/>
    <property type="match status" value="1"/>
</dbReference>
<dbReference type="CDD" id="cd16922">
    <property type="entry name" value="HATPase_EvgS-ArcB-TorS-like"/>
    <property type="match status" value="1"/>
</dbReference>
<keyword evidence="8 10" id="KW-1133">Transmembrane helix</keyword>
<feature type="domain" description="CHASE" evidence="13">
    <location>
        <begin position="83"/>
        <end position="309"/>
    </location>
</feature>
<dbReference type="PROSITE" id="PS50109">
    <property type="entry name" value="HIS_KIN"/>
    <property type="match status" value="1"/>
</dbReference>
<dbReference type="InterPro" id="IPR042240">
    <property type="entry name" value="CHASE_sf"/>
</dbReference>
<dbReference type="Gene3D" id="1.10.287.130">
    <property type="match status" value="1"/>
</dbReference>
<dbReference type="PANTHER" id="PTHR43047:SF64">
    <property type="entry name" value="HISTIDINE KINASE CONTAINING CHEY-HOMOLOGOUS RECEIVER DOMAIN AND PAS DOMAIN-RELATED"/>
    <property type="match status" value="1"/>
</dbReference>
<dbReference type="SUPFAM" id="SSF55785">
    <property type="entry name" value="PYP-like sensor domain (PAS domain)"/>
    <property type="match status" value="1"/>
</dbReference>
<dbReference type="SUPFAM" id="SSF47384">
    <property type="entry name" value="Homodimeric domain of signal transducing histidine kinase"/>
    <property type="match status" value="1"/>
</dbReference>
<evidence type="ECO:0000256" key="4">
    <source>
        <dbReference type="ARBA" id="ARBA00022553"/>
    </source>
</evidence>
<dbReference type="PROSITE" id="PS50839">
    <property type="entry name" value="CHASE"/>
    <property type="match status" value="1"/>
</dbReference>
<reference evidence="14 15" key="1">
    <citation type="journal article" date="2022" name="Mar. Drugs">
        <title>Bioassay-Guided Fractionation Leads to the Detection of Cholic Acid Generated by the Rare Thalassomonas sp.</title>
        <authorList>
            <person name="Pheiffer F."/>
            <person name="Schneider Y.K."/>
            <person name="Hansen E.H."/>
            <person name="Andersen J.H."/>
            <person name="Isaksson J."/>
            <person name="Busche T."/>
            <person name="R C."/>
            <person name="Kalinowski J."/>
            <person name="Zyl L.V."/>
            <person name="Trindade M."/>
        </authorList>
    </citation>
    <scope>NUCLEOTIDE SEQUENCE [LARGE SCALE GENOMIC DNA]</scope>
    <source>
        <strain evidence="14 15">A5K-61T</strain>
    </source>
</reference>
<dbReference type="SMART" id="SM00091">
    <property type="entry name" value="PAS"/>
    <property type="match status" value="1"/>
</dbReference>
<gene>
    <name evidence="14" type="ORF">H3N35_03640</name>
</gene>
<dbReference type="Pfam" id="PF02518">
    <property type="entry name" value="HATPase_c"/>
    <property type="match status" value="1"/>
</dbReference>
<dbReference type="PANTHER" id="PTHR43047">
    <property type="entry name" value="TWO-COMPONENT HISTIDINE PROTEIN KINASE"/>
    <property type="match status" value="1"/>
</dbReference>
<dbReference type="InterPro" id="IPR003661">
    <property type="entry name" value="HisK_dim/P_dom"/>
</dbReference>
<evidence type="ECO:0000256" key="8">
    <source>
        <dbReference type="ARBA" id="ARBA00022989"/>
    </source>
</evidence>
<dbReference type="InterPro" id="IPR003594">
    <property type="entry name" value="HATPase_dom"/>
</dbReference>
<dbReference type="CDD" id="cd00082">
    <property type="entry name" value="HisKA"/>
    <property type="match status" value="1"/>
</dbReference>
<dbReference type="Gene3D" id="3.30.450.350">
    <property type="entry name" value="CHASE domain"/>
    <property type="match status" value="1"/>
</dbReference>
<comment type="subcellular location">
    <subcellularLocation>
        <location evidence="2">Membrane</location>
    </subcellularLocation>
</comment>
<keyword evidence="7" id="KW-0418">Kinase</keyword>
<feature type="transmembrane region" description="Helical" evidence="10">
    <location>
        <begin position="327"/>
        <end position="347"/>
    </location>
</feature>
<dbReference type="EMBL" id="CP059693">
    <property type="protein sequence ID" value="WDE12583.1"/>
    <property type="molecule type" value="Genomic_DNA"/>
</dbReference>
<dbReference type="InterPro" id="IPR036890">
    <property type="entry name" value="HATPase_C_sf"/>
</dbReference>
<evidence type="ECO:0000256" key="7">
    <source>
        <dbReference type="ARBA" id="ARBA00022777"/>
    </source>
</evidence>
<dbReference type="InterPro" id="IPR005467">
    <property type="entry name" value="His_kinase_dom"/>
</dbReference>
<dbReference type="SUPFAM" id="SSF55874">
    <property type="entry name" value="ATPase domain of HSP90 chaperone/DNA topoisomerase II/histidine kinase"/>
    <property type="match status" value="1"/>
</dbReference>
<dbReference type="Proteomes" id="UP001215231">
    <property type="component" value="Chromosome"/>
</dbReference>
<proteinExistence type="predicted"/>
<dbReference type="SMART" id="SM01079">
    <property type="entry name" value="CHASE"/>
    <property type="match status" value="1"/>
</dbReference>
<dbReference type="Gene3D" id="3.30.450.20">
    <property type="entry name" value="PAS domain"/>
    <property type="match status" value="1"/>
</dbReference>
<dbReference type="InterPro" id="IPR006189">
    <property type="entry name" value="CHASE_dom"/>
</dbReference>
<feature type="transmembrane region" description="Helical" evidence="10">
    <location>
        <begin position="16"/>
        <end position="37"/>
    </location>
</feature>
<keyword evidence="5" id="KW-0808">Transferase</keyword>
<dbReference type="CDD" id="cd00130">
    <property type="entry name" value="PAS"/>
    <property type="match status" value="1"/>
</dbReference>
<protein>
    <recommendedName>
        <fullName evidence="3">histidine kinase</fullName>
        <ecNumber evidence="3">2.7.13.3</ecNumber>
    </recommendedName>
</protein>
<evidence type="ECO:0000256" key="9">
    <source>
        <dbReference type="ARBA" id="ARBA00023136"/>
    </source>
</evidence>
<evidence type="ECO:0000259" key="13">
    <source>
        <dbReference type="PROSITE" id="PS50839"/>
    </source>
</evidence>
<dbReference type="Gene3D" id="3.30.565.10">
    <property type="entry name" value="Histidine kinase-like ATPase, C-terminal domain"/>
    <property type="match status" value="1"/>
</dbReference>
<dbReference type="InterPro" id="IPR004358">
    <property type="entry name" value="Sig_transdc_His_kin-like_C"/>
</dbReference>
<dbReference type="InterPro" id="IPR013767">
    <property type="entry name" value="PAS_fold"/>
</dbReference>